<evidence type="ECO:0000256" key="5">
    <source>
        <dbReference type="SAM" id="Coils"/>
    </source>
</evidence>
<comment type="caution">
    <text evidence="7">The sequence shown here is derived from an EMBL/GenBank/DDBJ whole genome shotgun (WGS) entry which is preliminary data.</text>
</comment>
<keyword evidence="3 6" id="KW-1133">Transmembrane helix</keyword>
<evidence type="ECO:0000256" key="4">
    <source>
        <dbReference type="ARBA" id="ARBA00023136"/>
    </source>
</evidence>
<evidence type="ECO:0000256" key="2">
    <source>
        <dbReference type="ARBA" id="ARBA00022692"/>
    </source>
</evidence>
<protein>
    <submittedName>
        <fullName evidence="7">Uncharacterized protein</fullName>
    </submittedName>
</protein>
<sequence>MATPNLHLRSSKGTASISRRSSVLRRLLFGSVAAALLAAGSLRLGRHFDASANPGADSAEAAAPDAETAHQLRTQVAGPMRDWWKPCALVGGTCQCVGTLVFSTILGDAVREINSDGEVSCTAEALGAPASRNLKMCWCQEGLEWDNEVRKGLASLVRQGLTPRVEIASDEASEPGCDAASDGLWYGCVVMSRRWDTTVIPQVMARTAPAEEQLDMALRKLDACHRLSPGASLRVLGVRSGQATDAPALPVHHSRVCSIVYTPAEGVTWTAHTPVLHCATEPGTCTTTPCECRKSSDRKLELRTPQGRRCWACSESGKEYTFRVNSLAEHMEGQSVSWWPPYGINSPPILWIFMDFWAVVEGCPVIAGYMFLFFCCLLIRKSEELSGGLIPWTRCVPIFGPALKRGEVWRFFTFTFFHLQFLDLFQNLLTLLDTLDVEGTPPIILGDGSNLKCGVGAKQNFMCYPSIGLGSTHTLGVSLVSAAIGGMCSTWVKFSDVVAGASALGFGLSGAIVALYALYAGADLDSTSSVQRSFKDWVWLRLIFVAFHIAMEFVRGMSQRDIAGLWAHTTAFISGFAYVLYFLPPMGDGTLLSAERPYVVACAYDSSGFSSSAPECVRLFSSVYEYQVSDVQRQAFLFFSTVIGWTAFNAVVLQRRVKSTDAVLLAGSEVSAVCCNRQGKPGGDGLASNMESKEVILWCEVLATVGWRPPPGTEEAERKLVARCINQDPSHSQGGLLDLPAEAEAGSHNVAGKDLMSFRENIFLPVLFKPKGSYIQFVLYDLDPQKKPIAFASITLSQALRSKGEQRMKLQPMESAKGSWPKAASGCLPWRLSPQIIVKFRYIEALKAIEIKETAKIRLEFMKEEIRKAEEQLDDLQKQKATLEQEPES</sequence>
<feature type="transmembrane region" description="Helical" evidence="6">
    <location>
        <begin position="635"/>
        <end position="653"/>
    </location>
</feature>
<proteinExistence type="predicted"/>
<dbReference type="InterPro" id="IPR035952">
    <property type="entry name" value="Rhomboid-like_sf"/>
</dbReference>
<keyword evidence="8" id="KW-1185">Reference proteome</keyword>
<accession>A0ABP0N157</accession>
<feature type="transmembrane region" description="Helical" evidence="6">
    <location>
        <begin position="497"/>
        <end position="518"/>
    </location>
</feature>
<name>A0ABP0N157_9DINO</name>
<gene>
    <name evidence="7" type="ORF">SCF082_LOCUS30220</name>
</gene>
<feature type="transmembrane region" description="Helical" evidence="6">
    <location>
        <begin position="356"/>
        <end position="379"/>
    </location>
</feature>
<evidence type="ECO:0000256" key="1">
    <source>
        <dbReference type="ARBA" id="ARBA00004141"/>
    </source>
</evidence>
<evidence type="ECO:0000256" key="3">
    <source>
        <dbReference type="ARBA" id="ARBA00022989"/>
    </source>
</evidence>
<comment type="subcellular location">
    <subcellularLocation>
        <location evidence="1">Membrane</location>
        <topology evidence="1">Multi-pass membrane protein</topology>
    </subcellularLocation>
</comment>
<reference evidence="7 8" key="1">
    <citation type="submission" date="2024-02" db="EMBL/GenBank/DDBJ databases">
        <authorList>
            <person name="Chen Y."/>
            <person name="Shah S."/>
            <person name="Dougan E. K."/>
            <person name="Thang M."/>
            <person name="Chan C."/>
        </authorList>
    </citation>
    <scope>NUCLEOTIDE SEQUENCE [LARGE SCALE GENOMIC DNA]</scope>
</reference>
<feature type="coiled-coil region" evidence="5">
    <location>
        <begin position="852"/>
        <end position="886"/>
    </location>
</feature>
<keyword evidence="5" id="KW-0175">Coiled coil</keyword>
<feature type="transmembrane region" description="Helical" evidence="6">
    <location>
        <begin position="562"/>
        <end position="583"/>
    </location>
</feature>
<dbReference type="EMBL" id="CAXAMM010024792">
    <property type="protein sequence ID" value="CAK9056000.1"/>
    <property type="molecule type" value="Genomic_DNA"/>
</dbReference>
<dbReference type="SUPFAM" id="SSF144091">
    <property type="entry name" value="Rhomboid-like"/>
    <property type="match status" value="2"/>
</dbReference>
<dbReference type="Gene3D" id="1.20.1540.10">
    <property type="entry name" value="Rhomboid-like"/>
    <property type="match status" value="1"/>
</dbReference>
<keyword evidence="4 6" id="KW-0472">Membrane</keyword>
<feature type="transmembrane region" description="Helical" evidence="6">
    <location>
        <begin position="538"/>
        <end position="555"/>
    </location>
</feature>
<evidence type="ECO:0000256" key="6">
    <source>
        <dbReference type="SAM" id="Phobius"/>
    </source>
</evidence>
<keyword evidence="2 6" id="KW-0812">Transmembrane</keyword>
<evidence type="ECO:0000313" key="7">
    <source>
        <dbReference type="EMBL" id="CAK9056000.1"/>
    </source>
</evidence>
<evidence type="ECO:0000313" key="8">
    <source>
        <dbReference type="Proteomes" id="UP001642464"/>
    </source>
</evidence>
<organism evidence="7 8">
    <name type="scientific">Durusdinium trenchii</name>
    <dbReference type="NCBI Taxonomy" id="1381693"/>
    <lineage>
        <taxon>Eukaryota</taxon>
        <taxon>Sar</taxon>
        <taxon>Alveolata</taxon>
        <taxon>Dinophyceae</taxon>
        <taxon>Suessiales</taxon>
        <taxon>Symbiodiniaceae</taxon>
        <taxon>Durusdinium</taxon>
    </lineage>
</organism>
<dbReference type="Proteomes" id="UP001642464">
    <property type="component" value="Unassembled WGS sequence"/>
</dbReference>